<evidence type="ECO:0000313" key="5">
    <source>
        <dbReference type="Proteomes" id="UP000179214"/>
    </source>
</evidence>
<dbReference type="Gene3D" id="3.40.50.2300">
    <property type="match status" value="1"/>
</dbReference>
<dbReference type="EMBL" id="MHOV01000033">
    <property type="protein sequence ID" value="OGZ69541.1"/>
    <property type="molecule type" value="Genomic_DNA"/>
</dbReference>
<comment type="caution">
    <text evidence="4">The sequence shown here is derived from an EMBL/GenBank/DDBJ whole genome shotgun (WGS) entry which is preliminary data.</text>
</comment>
<feature type="domain" description="Response regulatory" evidence="3">
    <location>
        <begin position="3"/>
        <end position="127"/>
    </location>
</feature>
<dbReference type="InterPro" id="IPR011006">
    <property type="entry name" value="CheY-like_superfamily"/>
</dbReference>
<evidence type="ECO:0000259" key="3">
    <source>
        <dbReference type="PROSITE" id="PS50110"/>
    </source>
</evidence>
<organism evidence="4 5">
    <name type="scientific">Candidatus Staskawiczbacteria bacterium RIFCSPHIGHO2_12_FULL_38_11</name>
    <dbReference type="NCBI Taxonomy" id="1802209"/>
    <lineage>
        <taxon>Bacteria</taxon>
        <taxon>Candidatus Staskawicziibacteriota</taxon>
    </lineage>
</organism>
<dbReference type="CDD" id="cd00156">
    <property type="entry name" value="REC"/>
    <property type="match status" value="1"/>
</dbReference>
<dbReference type="AlphaFoldDB" id="A0A1G2I4X7"/>
<dbReference type="Proteomes" id="UP000179214">
    <property type="component" value="Unassembled WGS sequence"/>
</dbReference>
<proteinExistence type="predicted"/>
<sequence length="129" mass="14772">MKRILFVEDDQFIVDIYANQFKKEGYEVDVAGDSKTAFEKLKNTYPDLLVLDIRIPKEKGGAPVDNEGWELLKIIRSEPKTKNVKVVVASNDNEQQNLNNVSHFGVLKYFLKIQTTPEEMISAAREILK</sequence>
<accession>A0A1G2I4X7</accession>
<dbReference type="InterPro" id="IPR001789">
    <property type="entry name" value="Sig_transdc_resp-reg_receiver"/>
</dbReference>
<dbReference type="SUPFAM" id="SSF52172">
    <property type="entry name" value="CheY-like"/>
    <property type="match status" value="1"/>
</dbReference>
<gene>
    <name evidence="4" type="ORF">A3F47_00945</name>
</gene>
<dbReference type="Pfam" id="PF00072">
    <property type="entry name" value="Response_reg"/>
    <property type="match status" value="1"/>
</dbReference>
<dbReference type="PANTHER" id="PTHR44591:SF3">
    <property type="entry name" value="RESPONSE REGULATORY DOMAIN-CONTAINING PROTEIN"/>
    <property type="match status" value="1"/>
</dbReference>
<dbReference type="InterPro" id="IPR050595">
    <property type="entry name" value="Bact_response_regulator"/>
</dbReference>
<evidence type="ECO:0000256" key="1">
    <source>
        <dbReference type="ARBA" id="ARBA00022553"/>
    </source>
</evidence>
<dbReference type="PROSITE" id="PS50110">
    <property type="entry name" value="RESPONSE_REGULATORY"/>
    <property type="match status" value="1"/>
</dbReference>
<feature type="modified residue" description="4-aspartylphosphate" evidence="2">
    <location>
        <position position="52"/>
    </location>
</feature>
<protein>
    <recommendedName>
        <fullName evidence="3">Response regulatory domain-containing protein</fullName>
    </recommendedName>
</protein>
<keyword evidence="1 2" id="KW-0597">Phosphoprotein</keyword>
<dbReference type="PANTHER" id="PTHR44591">
    <property type="entry name" value="STRESS RESPONSE REGULATOR PROTEIN 1"/>
    <property type="match status" value="1"/>
</dbReference>
<name>A0A1G2I4X7_9BACT</name>
<dbReference type="SMART" id="SM00448">
    <property type="entry name" value="REC"/>
    <property type="match status" value="1"/>
</dbReference>
<evidence type="ECO:0000256" key="2">
    <source>
        <dbReference type="PROSITE-ProRule" id="PRU00169"/>
    </source>
</evidence>
<evidence type="ECO:0000313" key="4">
    <source>
        <dbReference type="EMBL" id="OGZ69541.1"/>
    </source>
</evidence>
<dbReference type="GO" id="GO:0000160">
    <property type="term" value="P:phosphorelay signal transduction system"/>
    <property type="evidence" value="ECO:0007669"/>
    <property type="project" value="InterPro"/>
</dbReference>
<reference evidence="4 5" key="1">
    <citation type="journal article" date="2016" name="Nat. Commun.">
        <title>Thousands of microbial genomes shed light on interconnected biogeochemical processes in an aquifer system.</title>
        <authorList>
            <person name="Anantharaman K."/>
            <person name="Brown C.T."/>
            <person name="Hug L.A."/>
            <person name="Sharon I."/>
            <person name="Castelle C.J."/>
            <person name="Probst A.J."/>
            <person name="Thomas B.C."/>
            <person name="Singh A."/>
            <person name="Wilkins M.J."/>
            <person name="Karaoz U."/>
            <person name="Brodie E.L."/>
            <person name="Williams K.H."/>
            <person name="Hubbard S.S."/>
            <person name="Banfield J.F."/>
        </authorList>
    </citation>
    <scope>NUCLEOTIDE SEQUENCE [LARGE SCALE GENOMIC DNA]</scope>
</reference>